<evidence type="ECO:0000313" key="2">
    <source>
        <dbReference type="EMBL" id="KAJ0410212.1"/>
    </source>
</evidence>
<dbReference type="Proteomes" id="UP001209570">
    <property type="component" value="Unassembled WGS sequence"/>
</dbReference>
<organism evidence="2 3">
    <name type="scientific">Pythium insidiosum</name>
    <name type="common">Pythiosis disease agent</name>
    <dbReference type="NCBI Taxonomy" id="114742"/>
    <lineage>
        <taxon>Eukaryota</taxon>
        <taxon>Sar</taxon>
        <taxon>Stramenopiles</taxon>
        <taxon>Oomycota</taxon>
        <taxon>Peronosporomycetes</taxon>
        <taxon>Pythiales</taxon>
        <taxon>Pythiaceae</taxon>
        <taxon>Pythium</taxon>
    </lineage>
</organism>
<dbReference type="Gene3D" id="1.25.40.10">
    <property type="entry name" value="Tetratricopeptide repeat domain"/>
    <property type="match status" value="2"/>
</dbReference>
<name>A0AAD5LU93_PYTIN</name>
<dbReference type="InterPro" id="IPR011990">
    <property type="entry name" value="TPR-like_helical_dom_sf"/>
</dbReference>
<comment type="caution">
    <text evidence="2">The sequence shown here is derived from an EMBL/GenBank/DDBJ whole genome shotgun (WGS) entry which is preliminary data.</text>
</comment>
<dbReference type="PANTHER" id="PTHR47447:SF17">
    <property type="entry name" value="OS12G0638900 PROTEIN"/>
    <property type="match status" value="1"/>
</dbReference>
<evidence type="ECO:0000256" key="1">
    <source>
        <dbReference type="ARBA" id="ARBA00022737"/>
    </source>
</evidence>
<dbReference type="EMBL" id="JAKCXM010000001">
    <property type="protein sequence ID" value="KAJ0410212.1"/>
    <property type="molecule type" value="Genomic_DNA"/>
</dbReference>
<evidence type="ECO:0008006" key="4">
    <source>
        <dbReference type="Google" id="ProtNLM"/>
    </source>
</evidence>
<dbReference type="PANTHER" id="PTHR47447">
    <property type="entry name" value="OS03G0856100 PROTEIN"/>
    <property type="match status" value="1"/>
</dbReference>
<keyword evidence="3" id="KW-1185">Reference proteome</keyword>
<keyword evidence="1" id="KW-0677">Repeat</keyword>
<gene>
    <name evidence="2" type="ORF">P43SY_002544</name>
</gene>
<dbReference type="AlphaFoldDB" id="A0AAD5LU93"/>
<evidence type="ECO:0000313" key="3">
    <source>
        <dbReference type="Proteomes" id="UP001209570"/>
    </source>
</evidence>
<accession>A0AAD5LU93</accession>
<sequence length="720" mass="80210">MRRAIPAVAARVSAPTGLRLPRERCAFIRTTASSRPRGEKAAFTLLSPVPVDGADESLRRPRWTRRLKARGGRANGGHLGSPEGRVVAHLASMETSPVDFLRRCDEIRASADPSAVICATPEKTWSLVLQNRLLQQDTDGARALLELLLLCSPTSAQPTLWTDLLFTAMRQRDGALSSTRAVAEILRGLEQRYGAAFVALAVSSLINGCVNIRMFKEARFLIRYHLQLDQDQGTALPPQLIGHLASTLQKKRRFREALAFCEEVLALSSSHKQQPQFWIALFQSAARARADPTAHVEALIDWYQQYQRALPGVTDGARRPHFDRVFGAAIQSCVMGRHERLALRLFDVLPVDMKLDENLYVNVLKASRATQDTGLFKDVYRRMVGDNAARSAGFGMAIRLCHELHDVEFLEEVLEDAFTLEEADGGRWVLPLEQYNDALGCFAETKSFDLAKDLFARLLQNPSVTPDHITMVEMVESYREAPLSEVFALLDVFIELGVTPNTHVFTSLLAACGRHRLMNDAMAIADAMLSHGAVTDIKAGTALCFVYATQGHLHGILDVLRGLEAQQLEPDEMFFNVVLDGITATHGIDLCFALFRETRLAGLTIPKAMYSSLIRTGTKVGLVERTLHVAYNMECDGFPLSSEQLLDIIHRCEANAEVTELLRTFLLLHQGRRDDTAMPRFLPEVYDAMIDVLTRFSCRDAIPKVQELARRETGLSFEDE</sequence>
<reference evidence="2" key="1">
    <citation type="submission" date="2021-12" db="EMBL/GenBank/DDBJ databases">
        <title>Prjna785345.</title>
        <authorList>
            <person name="Rujirawat T."/>
            <person name="Krajaejun T."/>
        </authorList>
    </citation>
    <scope>NUCLEOTIDE SEQUENCE</scope>
    <source>
        <strain evidence="2">Pi057C3</strain>
    </source>
</reference>
<protein>
    <recommendedName>
        <fullName evidence="4">Pentatricopeptide repeat-containing protein</fullName>
    </recommendedName>
</protein>
<proteinExistence type="predicted"/>